<dbReference type="InterPro" id="IPR001279">
    <property type="entry name" value="Metallo-B-lactamas"/>
</dbReference>
<dbReference type="Proteomes" id="UP000276770">
    <property type="component" value="Unassembled WGS sequence"/>
</dbReference>
<feature type="domain" description="Metallo-beta-lactamase" evidence="1">
    <location>
        <begin position="24"/>
        <end position="193"/>
    </location>
</feature>
<dbReference type="EMBL" id="RCVZ01000006">
    <property type="protein sequence ID" value="RLQ95457.1"/>
    <property type="molecule type" value="Genomic_DNA"/>
</dbReference>
<keyword evidence="2" id="KW-0378">Hydrolase</keyword>
<evidence type="ECO:0000313" key="3">
    <source>
        <dbReference type="Proteomes" id="UP000276770"/>
    </source>
</evidence>
<proteinExistence type="predicted"/>
<dbReference type="PANTHER" id="PTHR23131:SF4">
    <property type="entry name" value="METALLO-BETA-LACTAMASE SUPERFAMILY POTEIN"/>
    <property type="match status" value="1"/>
</dbReference>
<sequence length="263" mass="30624">MKTHQFEDLQMAEIKVAFGRQALTVYMYMIDGMLVDTGPYSRHKELKELLKNWNFNKVVLTHHHEDHTGLAHWIQENKDVPLFIHSSGIELCQKKAKLPLYRRVFWGSRAPFEPIELPNRFHSDHYEWRAVHTPGHACDHVTLFNQEKGWMFGGDLYVLGKPKSMFAFESAPMVMDSLRKVLSYDFDAYICSHAGILRNGKQDIKKKLNYLEEMEGKILELNKKGFPPKAISNELFPKKHALNYLSLFENSPHHLVNSFLNAK</sequence>
<dbReference type="InterPro" id="IPR036866">
    <property type="entry name" value="RibonucZ/Hydroxyglut_hydro"/>
</dbReference>
<dbReference type="GO" id="GO:0016787">
    <property type="term" value="F:hydrolase activity"/>
    <property type="evidence" value="ECO:0007669"/>
    <property type="project" value="UniProtKB-KW"/>
</dbReference>
<gene>
    <name evidence="2" type="ORF">D9X91_10505</name>
</gene>
<dbReference type="AlphaFoldDB" id="A0A3L7JXD9"/>
<dbReference type="InterPro" id="IPR050662">
    <property type="entry name" value="Sec-metab_biosynth-thioest"/>
</dbReference>
<reference evidence="2 3" key="1">
    <citation type="submission" date="2018-10" db="EMBL/GenBank/DDBJ databases">
        <title>Falsibacillus sp. genome draft.</title>
        <authorList>
            <person name="Shi S."/>
        </authorList>
    </citation>
    <scope>NUCLEOTIDE SEQUENCE [LARGE SCALE GENOMIC DNA]</scope>
    <source>
        <strain evidence="2 3">GY 10110</strain>
    </source>
</reference>
<organism evidence="2 3">
    <name type="scientific">Falsibacillus albus</name>
    <dbReference type="NCBI Taxonomy" id="2478915"/>
    <lineage>
        <taxon>Bacteria</taxon>
        <taxon>Bacillati</taxon>
        <taxon>Bacillota</taxon>
        <taxon>Bacilli</taxon>
        <taxon>Bacillales</taxon>
        <taxon>Bacillaceae</taxon>
        <taxon>Falsibacillus</taxon>
    </lineage>
</organism>
<keyword evidence="3" id="KW-1185">Reference proteome</keyword>
<evidence type="ECO:0000259" key="1">
    <source>
        <dbReference type="SMART" id="SM00849"/>
    </source>
</evidence>
<protein>
    <submittedName>
        <fullName evidence="2">MBL fold metallo-hydrolase</fullName>
    </submittedName>
</protein>
<dbReference type="SUPFAM" id="SSF56281">
    <property type="entry name" value="Metallo-hydrolase/oxidoreductase"/>
    <property type="match status" value="1"/>
</dbReference>
<evidence type="ECO:0000313" key="2">
    <source>
        <dbReference type="EMBL" id="RLQ95457.1"/>
    </source>
</evidence>
<accession>A0A3L7JXD9</accession>
<dbReference type="OrthoDB" id="235784at2"/>
<dbReference type="SMART" id="SM00849">
    <property type="entry name" value="Lactamase_B"/>
    <property type="match status" value="1"/>
</dbReference>
<dbReference type="Pfam" id="PF00753">
    <property type="entry name" value="Lactamase_B"/>
    <property type="match status" value="1"/>
</dbReference>
<comment type="caution">
    <text evidence="2">The sequence shown here is derived from an EMBL/GenBank/DDBJ whole genome shotgun (WGS) entry which is preliminary data.</text>
</comment>
<name>A0A3L7JXD9_9BACI</name>
<dbReference type="PANTHER" id="PTHR23131">
    <property type="entry name" value="ENDORIBONUCLEASE LACTB2"/>
    <property type="match status" value="1"/>
</dbReference>
<dbReference type="RefSeq" id="WP_121680572.1">
    <property type="nucleotide sequence ID" value="NZ_RCVZ01000006.1"/>
</dbReference>
<dbReference type="Gene3D" id="3.60.15.10">
    <property type="entry name" value="Ribonuclease Z/Hydroxyacylglutathione hydrolase-like"/>
    <property type="match status" value="1"/>
</dbReference>